<organism evidence="2 3">
    <name type="scientific">Flavobacterium difficile</name>
    <dbReference type="NCBI Taxonomy" id="2709659"/>
    <lineage>
        <taxon>Bacteria</taxon>
        <taxon>Pseudomonadati</taxon>
        <taxon>Bacteroidota</taxon>
        <taxon>Flavobacteriia</taxon>
        <taxon>Flavobacteriales</taxon>
        <taxon>Flavobacteriaceae</taxon>
        <taxon>Flavobacterium</taxon>
    </lineage>
</organism>
<feature type="chain" id="PRO_5045263693" evidence="1">
    <location>
        <begin position="19"/>
        <end position="123"/>
    </location>
</feature>
<comment type="caution">
    <text evidence="2">The sequence shown here is derived from an EMBL/GenBank/DDBJ whole genome shotgun (WGS) entry which is preliminary data.</text>
</comment>
<keyword evidence="1" id="KW-0732">Signal</keyword>
<accession>A0ABX0I2R3</accession>
<feature type="signal peptide" evidence="1">
    <location>
        <begin position="1"/>
        <end position="18"/>
    </location>
</feature>
<proteinExistence type="predicted"/>
<evidence type="ECO:0000313" key="2">
    <source>
        <dbReference type="EMBL" id="NHM01031.1"/>
    </source>
</evidence>
<keyword evidence="3" id="KW-1185">Reference proteome</keyword>
<dbReference type="RefSeq" id="WP_166076059.1">
    <property type="nucleotide sequence ID" value="NZ_JAAJBT010000001.1"/>
</dbReference>
<evidence type="ECO:0000256" key="1">
    <source>
        <dbReference type="SAM" id="SignalP"/>
    </source>
</evidence>
<gene>
    <name evidence="2" type="ORF">G4D72_02780</name>
</gene>
<dbReference type="EMBL" id="JAAJBT010000001">
    <property type="protein sequence ID" value="NHM01031.1"/>
    <property type="molecule type" value="Genomic_DNA"/>
</dbReference>
<sequence length="123" mass="14219">MKKIFICFIILFSSLILAQDKSNLVYKESIYSVKIELENGNDFIELDKENVVQIVSKNIDPLNMMFSGIGVKIANKTNVKNKTSLIIKPNKESVKDGFYTLNFSFRGNKGRHYTNQFFIRIKE</sequence>
<dbReference type="Proteomes" id="UP000800984">
    <property type="component" value="Unassembled WGS sequence"/>
</dbReference>
<name>A0ABX0I2R3_9FLAO</name>
<evidence type="ECO:0000313" key="3">
    <source>
        <dbReference type="Proteomes" id="UP000800984"/>
    </source>
</evidence>
<protein>
    <submittedName>
        <fullName evidence="2">Uncharacterized protein</fullName>
    </submittedName>
</protein>
<reference evidence="2 3" key="1">
    <citation type="submission" date="2020-02" db="EMBL/GenBank/DDBJ databases">
        <authorList>
            <person name="Chen W.-M."/>
        </authorList>
    </citation>
    <scope>NUCLEOTIDE SEQUENCE [LARGE SCALE GENOMIC DNA]</scope>
    <source>
        <strain evidence="2 3">KDG-16</strain>
    </source>
</reference>